<evidence type="ECO:0000256" key="1">
    <source>
        <dbReference type="SAM" id="MobiDB-lite"/>
    </source>
</evidence>
<evidence type="ECO:0000313" key="2">
    <source>
        <dbReference type="EMBL" id="GGR03666.1"/>
    </source>
</evidence>
<sequence>MSHGAVLSMPQMISGSLQRGPLLAVRHTAVPRQVNARRRRSPAYHQWFDLQPRLLLVAGKSDRRVAVLLPDQNTAADNGKAERPRRGQRRHTVTVRAFI</sequence>
<reference evidence="2" key="1">
    <citation type="journal article" date="2014" name="Int. J. Syst. Evol. Microbiol.">
        <title>Complete genome sequence of Corynebacterium casei LMG S-19264T (=DSM 44701T), isolated from a smear-ripened cheese.</title>
        <authorList>
            <consortium name="US DOE Joint Genome Institute (JGI-PGF)"/>
            <person name="Walter F."/>
            <person name="Albersmeier A."/>
            <person name="Kalinowski J."/>
            <person name="Ruckert C."/>
        </authorList>
    </citation>
    <scope>NUCLEOTIDE SEQUENCE</scope>
    <source>
        <strain evidence="2">JCM 31311</strain>
    </source>
</reference>
<reference evidence="2" key="2">
    <citation type="submission" date="2020-09" db="EMBL/GenBank/DDBJ databases">
        <authorList>
            <person name="Sun Q."/>
            <person name="Ohkuma M."/>
        </authorList>
    </citation>
    <scope>NUCLEOTIDE SEQUENCE</scope>
    <source>
        <strain evidence="2">JCM 31311</strain>
    </source>
</reference>
<protein>
    <submittedName>
        <fullName evidence="2">Uncharacterized protein</fullName>
    </submittedName>
</protein>
<dbReference type="EMBL" id="BMQL01000006">
    <property type="protein sequence ID" value="GGR03666.1"/>
    <property type="molecule type" value="Genomic_DNA"/>
</dbReference>
<keyword evidence="3" id="KW-1185">Reference proteome</keyword>
<organism evidence="2 3">
    <name type="scientific">Deinococcus ruber</name>
    <dbReference type="NCBI Taxonomy" id="1848197"/>
    <lineage>
        <taxon>Bacteria</taxon>
        <taxon>Thermotogati</taxon>
        <taxon>Deinococcota</taxon>
        <taxon>Deinococci</taxon>
        <taxon>Deinococcales</taxon>
        <taxon>Deinococcaceae</taxon>
        <taxon>Deinococcus</taxon>
    </lineage>
</organism>
<feature type="region of interest" description="Disordered" evidence="1">
    <location>
        <begin position="75"/>
        <end position="99"/>
    </location>
</feature>
<name>A0A918C2S1_9DEIO</name>
<evidence type="ECO:0000313" key="3">
    <source>
        <dbReference type="Proteomes" id="UP000603865"/>
    </source>
</evidence>
<accession>A0A918C2S1</accession>
<gene>
    <name evidence="2" type="ORF">GCM10008957_15720</name>
</gene>
<dbReference type="Proteomes" id="UP000603865">
    <property type="component" value="Unassembled WGS sequence"/>
</dbReference>
<comment type="caution">
    <text evidence="2">The sequence shown here is derived from an EMBL/GenBank/DDBJ whole genome shotgun (WGS) entry which is preliminary data.</text>
</comment>
<proteinExistence type="predicted"/>
<dbReference type="AlphaFoldDB" id="A0A918C2S1"/>